<accession>A0A1Z5IZN7</accession>
<dbReference type="RefSeq" id="WP_089122111.1">
    <property type="nucleotide sequence ID" value="NZ_BCMI01000050.1"/>
</dbReference>
<name>A0A1Z5IZN7_9LACO</name>
<proteinExistence type="predicted"/>
<comment type="caution">
    <text evidence="2">The sequence shown here is derived from an EMBL/GenBank/DDBJ whole genome shotgun (WGS) entry which is preliminary data.</text>
</comment>
<dbReference type="EMBL" id="BCMI01000050">
    <property type="protein sequence ID" value="GAX07245.1"/>
    <property type="molecule type" value="Genomic_DNA"/>
</dbReference>
<evidence type="ECO:0000313" key="3">
    <source>
        <dbReference type="Proteomes" id="UP000198414"/>
    </source>
</evidence>
<protein>
    <submittedName>
        <fullName evidence="2">Uncharacterized protein</fullName>
    </submittedName>
</protein>
<dbReference type="Proteomes" id="UP000198414">
    <property type="component" value="Unassembled WGS sequence"/>
</dbReference>
<gene>
    <name evidence="2" type="ORF">IWT25_02599</name>
</gene>
<feature type="region of interest" description="Disordered" evidence="1">
    <location>
        <begin position="52"/>
        <end position="88"/>
    </location>
</feature>
<organism evidence="2 3">
    <name type="scientific">Secundilactobacillus pentosiphilus</name>
    <dbReference type="NCBI Taxonomy" id="1714682"/>
    <lineage>
        <taxon>Bacteria</taxon>
        <taxon>Bacillati</taxon>
        <taxon>Bacillota</taxon>
        <taxon>Bacilli</taxon>
        <taxon>Lactobacillales</taxon>
        <taxon>Lactobacillaceae</taxon>
        <taxon>Secundilactobacillus</taxon>
    </lineage>
</organism>
<evidence type="ECO:0000256" key="1">
    <source>
        <dbReference type="SAM" id="MobiDB-lite"/>
    </source>
</evidence>
<feature type="compositionally biased region" description="Polar residues" evidence="1">
    <location>
        <begin position="73"/>
        <end position="86"/>
    </location>
</feature>
<dbReference type="AlphaFoldDB" id="A0A1Z5IZN7"/>
<reference evidence="2 3" key="1">
    <citation type="submission" date="2015-11" db="EMBL/GenBank/DDBJ databases">
        <title>Draft genome sequences of new species of the genus Lactobacillus isolated from orchardgrass silage.</title>
        <authorList>
            <person name="Tohno M."/>
            <person name="Tanizawa Y."/>
            <person name="Arita M."/>
        </authorList>
    </citation>
    <scope>NUCLEOTIDE SEQUENCE [LARGE SCALE GENOMIC DNA]</scope>
    <source>
        <strain evidence="2 3">IWT25</strain>
    </source>
</reference>
<evidence type="ECO:0000313" key="2">
    <source>
        <dbReference type="EMBL" id="GAX07245.1"/>
    </source>
</evidence>
<sequence length="101" mass="10861">MAKLNNATNVLFAALILNGKASVDDVPKKLREGVQAELDFFNDIGLTDDDQTEVENKSNLSNVDTPATVAPKTDNSNLNRTQNDATDQALAEVNDAVKDAE</sequence>